<dbReference type="VEuPathDB" id="VectorBase:HLOH_049293"/>
<dbReference type="Proteomes" id="UP000821853">
    <property type="component" value="Chromosome 4"/>
</dbReference>
<proteinExistence type="predicted"/>
<evidence type="ECO:0000313" key="1">
    <source>
        <dbReference type="EMBL" id="KAH9372777.1"/>
    </source>
</evidence>
<keyword evidence="2" id="KW-1185">Reference proteome</keyword>
<accession>A0A9J6GD68</accession>
<dbReference type="EMBL" id="JABSTR010000006">
    <property type="protein sequence ID" value="KAH9372777.1"/>
    <property type="molecule type" value="Genomic_DNA"/>
</dbReference>
<gene>
    <name evidence="1" type="ORF">HPB48_019496</name>
</gene>
<protein>
    <submittedName>
        <fullName evidence="1">Uncharacterized protein</fullName>
    </submittedName>
</protein>
<evidence type="ECO:0000313" key="2">
    <source>
        <dbReference type="Proteomes" id="UP000821853"/>
    </source>
</evidence>
<name>A0A9J6GD68_HAELO</name>
<dbReference type="AlphaFoldDB" id="A0A9J6GD68"/>
<reference evidence="1 2" key="1">
    <citation type="journal article" date="2020" name="Cell">
        <title>Large-Scale Comparative Analyses of Tick Genomes Elucidate Their Genetic Diversity and Vector Capacities.</title>
        <authorList>
            <consortium name="Tick Genome and Microbiome Consortium (TIGMIC)"/>
            <person name="Jia N."/>
            <person name="Wang J."/>
            <person name="Shi W."/>
            <person name="Du L."/>
            <person name="Sun Y."/>
            <person name="Zhan W."/>
            <person name="Jiang J.F."/>
            <person name="Wang Q."/>
            <person name="Zhang B."/>
            <person name="Ji P."/>
            <person name="Bell-Sakyi L."/>
            <person name="Cui X.M."/>
            <person name="Yuan T.T."/>
            <person name="Jiang B.G."/>
            <person name="Yang W.F."/>
            <person name="Lam T.T."/>
            <person name="Chang Q.C."/>
            <person name="Ding S.J."/>
            <person name="Wang X.J."/>
            <person name="Zhu J.G."/>
            <person name="Ruan X.D."/>
            <person name="Zhao L."/>
            <person name="Wei J.T."/>
            <person name="Ye R.Z."/>
            <person name="Que T.C."/>
            <person name="Du C.H."/>
            <person name="Zhou Y.H."/>
            <person name="Cheng J.X."/>
            <person name="Dai P.F."/>
            <person name="Guo W.B."/>
            <person name="Han X.H."/>
            <person name="Huang E.J."/>
            <person name="Li L.F."/>
            <person name="Wei W."/>
            <person name="Gao Y.C."/>
            <person name="Liu J.Z."/>
            <person name="Shao H.Z."/>
            <person name="Wang X."/>
            <person name="Wang C.C."/>
            <person name="Yang T.C."/>
            <person name="Huo Q.B."/>
            <person name="Li W."/>
            <person name="Chen H.Y."/>
            <person name="Chen S.E."/>
            <person name="Zhou L.G."/>
            <person name="Ni X.B."/>
            <person name="Tian J.H."/>
            <person name="Sheng Y."/>
            <person name="Liu T."/>
            <person name="Pan Y.S."/>
            <person name="Xia L.Y."/>
            <person name="Li J."/>
            <person name="Zhao F."/>
            <person name="Cao W.C."/>
        </authorList>
    </citation>
    <scope>NUCLEOTIDE SEQUENCE [LARGE SCALE GENOMIC DNA]</scope>
    <source>
        <strain evidence="1">HaeL-2018</strain>
    </source>
</reference>
<comment type="caution">
    <text evidence="1">The sequence shown here is derived from an EMBL/GenBank/DDBJ whole genome shotgun (WGS) entry which is preliminary data.</text>
</comment>
<organism evidence="1 2">
    <name type="scientific">Haemaphysalis longicornis</name>
    <name type="common">Bush tick</name>
    <dbReference type="NCBI Taxonomy" id="44386"/>
    <lineage>
        <taxon>Eukaryota</taxon>
        <taxon>Metazoa</taxon>
        <taxon>Ecdysozoa</taxon>
        <taxon>Arthropoda</taxon>
        <taxon>Chelicerata</taxon>
        <taxon>Arachnida</taxon>
        <taxon>Acari</taxon>
        <taxon>Parasitiformes</taxon>
        <taxon>Ixodida</taxon>
        <taxon>Ixodoidea</taxon>
        <taxon>Ixodidae</taxon>
        <taxon>Haemaphysalinae</taxon>
        <taxon>Haemaphysalis</taxon>
    </lineage>
</organism>
<sequence length="130" mass="14827">MSFGRDPPRRNGNPTGTLKCLTTEARLPKLLADHFRVIVLPRDGIDGKKMDKMTFMKATANATGVSHHQGKHDMLCPNYGHNIYIISTPRMENAKAYVQLKQLHIGGKTERRHTWPPRKIHAKESCEKWV</sequence>